<evidence type="ECO:0000313" key="1">
    <source>
        <dbReference type="EMBL" id="JAD19801.1"/>
    </source>
</evidence>
<dbReference type="EMBL" id="GBRH01278094">
    <property type="protein sequence ID" value="JAD19801.1"/>
    <property type="molecule type" value="Transcribed_RNA"/>
</dbReference>
<organism evidence="1">
    <name type="scientific">Arundo donax</name>
    <name type="common">Giant reed</name>
    <name type="synonym">Donax arundinaceus</name>
    <dbReference type="NCBI Taxonomy" id="35708"/>
    <lineage>
        <taxon>Eukaryota</taxon>
        <taxon>Viridiplantae</taxon>
        <taxon>Streptophyta</taxon>
        <taxon>Embryophyta</taxon>
        <taxon>Tracheophyta</taxon>
        <taxon>Spermatophyta</taxon>
        <taxon>Magnoliopsida</taxon>
        <taxon>Liliopsida</taxon>
        <taxon>Poales</taxon>
        <taxon>Poaceae</taxon>
        <taxon>PACMAD clade</taxon>
        <taxon>Arundinoideae</taxon>
        <taxon>Arundineae</taxon>
        <taxon>Arundo</taxon>
    </lineage>
</organism>
<sequence>MALSAKRSKHVLAVAVSSDGSCSCQFRW</sequence>
<name>A0A0A8Y181_ARUDO</name>
<reference evidence="1" key="2">
    <citation type="journal article" date="2015" name="Data Brief">
        <title>Shoot transcriptome of the giant reed, Arundo donax.</title>
        <authorList>
            <person name="Barrero R.A."/>
            <person name="Guerrero F.D."/>
            <person name="Moolhuijzen P."/>
            <person name="Goolsby J.A."/>
            <person name="Tidwell J."/>
            <person name="Bellgard S.E."/>
            <person name="Bellgard M.I."/>
        </authorList>
    </citation>
    <scope>NUCLEOTIDE SEQUENCE</scope>
    <source>
        <tissue evidence="1">Shoot tissue taken approximately 20 cm above the soil surface</tissue>
    </source>
</reference>
<dbReference type="AlphaFoldDB" id="A0A0A8Y181"/>
<accession>A0A0A8Y181</accession>
<proteinExistence type="predicted"/>
<protein>
    <submittedName>
        <fullName evidence="1">Uncharacterized protein</fullName>
    </submittedName>
</protein>
<reference evidence="1" key="1">
    <citation type="submission" date="2014-09" db="EMBL/GenBank/DDBJ databases">
        <authorList>
            <person name="Magalhaes I.L.F."/>
            <person name="Oliveira U."/>
            <person name="Santos F.R."/>
            <person name="Vidigal T.H.D.A."/>
            <person name="Brescovit A.D."/>
            <person name="Santos A.J."/>
        </authorList>
    </citation>
    <scope>NUCLEOTIDE SEQUENCE</scope>
    <source>
        <tissue evidence="1">Shoot tissue taken approximately 20 cm above the soil surface</tissue>
    </source>
</reference>